<evidence type="ECO:0000313" key="3">
    <source>
        <dbReference type="Proteomes" id="UP000093514"/>
    </source>
</evidence>
<organism evidence="2 3">
    <name type="scientific">Orenia metallireducens</name>
    <dbReference type="NCBI Taxonomy" id="1413210"/>
    <lineage>
        <taxon>Bacteria</taxon>
        <taxon>Bacillati</taxon>
        <taxon>Bacillota</taxon>
        <taxon>Clostridia</taxon>
        <taxon>Halanaerobiales</taxon>
        <taxon>Halobacteroidaceae</taxon>
        <taxon>Orenia</taxon>
    </lineage>
</organism>
<dbReference type="Proteomes" id="UP000093514">
    <property type="component" value="Unassembled WGS sequence"/>
</dbReference>
<keyword evidence="3" id="KW-1185">Reference proteome</keyword>
<evidence type="ECO:0008006" key="4">
    <source>
        <dbReference type="Google" id="ProtNLM"/>
    </source>
</evidence>
<dbReference type="AlphaFoldDB" id="A0A1C0ACB9"/>
<reference evidence="2 3" key="2">
    <citation type="submission" date="2016-08" db="EMBL/GenBank/DDBJ databases">
        <title>Orenia metallireducens sp. nov. strain Z6, a Novel Metal-reducing Firmicute from the Deep Subsurface.</title>
        <authorList>
            <person name="Maxim B.I."/>
            <person name="Kenneth K."/>
            <person name="Flynn T.M."/>
            <person name="Oloughlin E.J."/>
            <person name="Locke R.A."/>
            <person name="Weber J.R."/>
            <person name="Egan S.M."/>
            <person name="Mackie R.I."/>
            <person name="Cann I.K."/>
        </authorList>
    </citation>
    <scope>NUCLEOTIDE SEQUENCE [LARGE SCALE GENOMIC DNA]</scope>
    <source>
        <strain evidence="2 3">Z6</strain>
    </source>
</reference>
<sequence>MNSTTKALILKFLMTFVFAAISFTFIADNTLGWSLIVAILVTALNYLLGDLLVLPNFGNITASIGDGVMGALTAYLLDIISRNFGTTLFTLSLFAILIVVGEYFFHQYLLNNKKVSP</sequence>
<accession>A0A1C0ACB9</accession>
<gene>
    <name evidence="2" type="ORF">U472_02115</name>
</gene>
<keyword evidence="1" id="KW-0472">Membrane</keyword>
<proteinExistence type="predicted"/>
<reference evidence="3" key="1">
    <citation type="submission" date="2016-07" db="EMBL/GenBank/DDBJ databases">
        <authorList>
            <person name="Florea S."/>
            <person name="Webb J.S."/>
            <person name="Jaromczyk J."/>
            <person name="Schardl C.L."/>
        </authorList>
    </citation>
    <scope>NUCLEOTIDE SEQUENCE [LARGE SCALE GENOMIC DNA]</scope>
    <source>
        <strain evidence="3">Z6</strain>
    </source>
</reference>
<dbReference type="RefSeq" id="WP_068715042.1">
    <property type="nucleotide sequence ID" value="NZ_LWDV01000006.1"/>
</dbReference>
<comment type="caution">
    <text evidence="2">The sequence shown here is derived from an EMBL/GenBank/DDBJ whole genome shotgun (WGS) entry which is preliminary data.</text>
</comment>
<keyword evidence="1" id="KW-0812">Transmembrane</keyword>
<dbReference type="EMBL" id="LWDV01000006">
    <property type="protein sequence ID" value="OCL28017.1"/>
    <property type="molecule type" value="Genomic_DNA"/>
</dbReference>
<dbReference type="InterPro" id="IPR019649">
    <property type="entry name" value="DUF2512"/>
</dbReference>
<name>A0A1C0ACB9_9FIRM</name>
<keyword evidence="1" id="KW-1133">Transmembrane helix</keyword>
<feature type="transmembrane region" description="Helical" evidence="1">
    <location>
        <begin position="33"/>
        <end position="53"/>
    </location>
</feature>
<evidence type="ECO:0000256" key="1">
    <source>
        <dbReference type="SAM" id="Phobius"/>
    </source>
</evidence>
<dbReference type="Pfam" id="PF10710">
    <property type="entry name" value="DUF2512"/>
    <property type="match status" value="1"/>
</dbReference>
<feature type="transmembrane region" description="Helical" evidence="1">
    <location>
        <begin position="86"/>
        <end position="105"/>
    </location>
</feature>
<feature type="transmembrane region" description="Helical" evidence="1">
    <location>
        <begin position="7"/>
        <end position="27"/>
    </location>
</feature>
<dbReference type="OrthoDB" id="2111682at2"/>
<evidence type="ECO:0000313" key="2">
    <source>
        <dbReference type="EMBL" id="OCL28017.1"/>
    </source>
</evidence>
<protein>
    <recommendedName>
        <fullName evidence="4">DUF2512 domain-containing protein</fullName>
    </recommendedName>
</protein>